<dbReference type="OrthoDB" id="106784at2759"/>
<dbReference type="SMART" id="SM01180">
    <property type="entry name" value="DWNN"/>
    <property type="match status" value="1"/>
</dbReference>
<name>A0A1R2CA08_9CILI</name>
<dbReference type="CDD" id="cd21134">
    <property type="entry name" value="YTH"/>
    <property type="match status" value="1"/>
</dbReference>
<feature type="compositionally biased region" description="Basic and acidic residues" evidence="1">
    <location>
        <begin position="349"/>
        <end position="367"/>
    </location>
</feature>
<accession>A0A1R2CA08</accession>
<keyword evidence="5" id="KW-1185">Reference proteome</keyword>
<protein>
    <recommendedName>
        <fullName evidence="6">DWNN domain-containing protein</fullName>
    </recommendedName>
</protein>
<dbReference type="Gene3D" id="3.10.20.90">
    <property type="entry name" value="Phosphatidylinositol 3-kinase Catalytic Subunit, Chain A, domain 1"/>
    <property type="match status" value="1"/>
</dbReference>
<reference evidence="4 5" key="1">
    <citation type="submission" date="2016-11" db="EMBL/GenBank/DDBJ databases">
        <title>The macronuclear genome of Stentor coeruleus: a giant cell with tiny introns.</title>
        <authorList>
            <person name="Slabodnick M."/>
            <person name="Ruby J.G."/>
            <person name="Reiff S.B."/>
            <person name="Swart E.C."/>
            <person name="Gosai S."/>
            <person name="Prabakaran S."/>
            <person name="Witkowska E."/>
            <person name="Larue G.E."/>
            <person name="Fisher S."/>
            <person name="Freeman R.M."/>
            <person name="Gunawardena J."/>
            <person name="Chu W."/>
            <person name="Stover N.A."/>
            <person name="Gregory B.D."/>
            <person name="Nowacki M."/>
            <person name="Derisi J."/>
            <person name="Roy S.W."/>
            <person name="Marshall W.F."/>
            <person name="Sood P."/>
        </authorList>
    </citation>
    <scope>NUCLEOTIDE SEQUENCE [LARGE SCALE GENOMIC DNA]</scope>
    <source>
        <strain evidence="4">WM001</strain>
    </source>
</reference>
<dbReference type="Proteomes" id="UP000187209">
    <property type="component" value="Unassembled WGS sequence"/>
</dbReference>
<dbReference type="InterPro" id="IPR014891">
    <property type="entry name" value="DWNN_domain"/>
</dbReference>
<feature type="region of interest" description="Disordered" evidence="1">
    <location>
        <begin position="349"/>
        <end position="399"/>
    </location>
</feature>
<dbReference type="Gene3D" id="3.30.40.10">
    <property type="entry name" value="Zinc/RING finger domain, C3HC4 (zinc finger)"/>
    <property type="match status" value="1"/>
</dbReference>
<evidence type="ECO:0008006" key="6">
    <source>
        <dbReference type="Google" id="ProtNLM"/>
    </source>
</evidence>
<dbReference type="GO" id="GO:0008270">
    <property type="term" value="F:zinc ion binding"/>
    <property type="evidence" value="ECO:0007669"/>
    <property type="project" value="InterPro"/>
</dbReference>
<evidence type="ECO:0000313" key="5">
    <source>
        <dbReference type="Proteomes" id="UP000187209"/>
    </source>
</evidence>
<evidence type="ECO:0000259" key="3">
    <source>
        <dbReference type="PROSITE" id="PS51282"/>
    </source>
</evidence>
<dbReference type="InterPro" id="IPR007275">
    <property type="entry name" value="YTH_domain"/>
</dbReference>
<dbReference type="GO" id="GO:0003723">
    <property type="term" value="F:RNA binding"/>
    <property type="evidence" value="ECO:0007669"/>
    <property type="project" value="InterPro"/>
</dbReference>
<gene>
    <name evidence="4" type="ORF">SteCoe_12744</name>
</gene>
<feature type="compositionally biased region" description="Basic residues" evidence="1">
    <location>
        <begin position="368"/>
        <end position="399"/>
    </location>
</feature>
<feature type="domain" description="DWNN" evidence="3">
    <location>
        <begin position="5"/>
        <end position="87"/>
    </location>
</feature>
<feature type="domain" description="YTH" evidence="2">
    <location>
        <begin position="207"/>
        <end position="326"/>
    </location>
</feature>
<dbReference type="Pfam" id="PF08783">
    <property type="entry name" value="DWNN"/>
    <property type="match status" value="1"/>
</dbReference>
<evidence type="ECO:0000313" key="4">
    <source>
        <dbReference type="EMBL" id="OMJ85833.1"/>
    </source>
</evidence>
<dbReference type="AlphaFoldDB" id="A0A1R2CA08"/>
<evidence type="ECO:0000256" key="1">
    <source>
        <dbReference type="SAM" id="MobiDB-lite"/>
    </source>
</evidence>
<dbReference type="PROSITE" id="PS50882">
    <property type="entry name" value="YTH"/>
    <property type="match status" value="1"/>
</dbReference>
<dbReference type="Gene3D" id="3.10.590.10">
    <property type="entry name" value="ph1033 like domains"/>
    <property type="match status" value="1"/>
</dbReference>
<organism evidence="4 5">
    <name type="scientific">Stentor coeruleus</name>
    <dbReference type="NCBI Taxonomy" id="5963"/>
    <lineage>
        <taxon>Eukaryota</taxon>
        <taxon>Sar</taxon>
        <taxon>Alveolata</taxon>
        <taxon>Ciliophora</taxon>
        <taxon>Postciliodesmatophora</taxon>
        <taxon>Heterotrichea</taxon>
        <taxon>Heterotrichida</taxon>
        <taxon>Stentoridae</taxon>
        <taxon>Stentor</taxon>
    </lineage>
</organism>
<dbReference type="EMBL" id="MPUH01000224">
    <property type="protein sequence ID" value="OMJ85833.1"/>
    <property type="molecule type" value="Genomic_DNA"/>
</dbReference>
<dbReference type="PROSITE" id="PS51282">
    <property type="entry name" value="DWNN"/>
    <property type="match status" value="1"/>
</dbReference>
<dbReference type="SUPFAM" id="SSF57850">
    <property type="entry name" value="RING/U-box"/>
    <property type="match status" value="1"/>
</dbReference>
<evidence type="ECO:0000259" key="2">
    <source>
        <dbReference type="PROSITE" id="PS50882"/>
    </source>
</evidence>
<dbReference type="Pfam" id="PF04146">
    <property type="entry name" value="YTH"/>
    <property type="match status" value="1"/>
</dbReference>
<comment type="caution">
    <text evidence="4">The sequence shown here is derived from an EMBL/GenBank/DDBJ whole genome shotgun (WGS) entry which is preliminary data.</text>
</comment>
<sequence>MCPSIYFRFKSEKDKSSVGIDGSDIPVKMLKDKICDMKKLKEDMTLKKKGPNPNYSLVLMNSETGEEYSDDKTLIPAGTLVIAKRVLSSFPNTIPVHENTTSVAQSDLLILKPREEETVASHLAKMIVTGTLPSILACYLCHSRLKDPYITSCCGFTACKACFSMPACPKCNKSIEIVQDKQLQIFLLSIENELNDLSGITEILNNAKYFLLQVYSHQSLSNSVQNSIWDIPPDNSYRLNTSFQEKRNVILIFVNSANSKFHGFAVLMSPVIHRKQGAVINIKWIRRADMAFAHMSRLHNPIQRDSLTQPVEEIPSSSGLELCLMIEQLEQQEEITPFKPLEIEEAKEEVVKEEVKANKSPVEEKTKSPSRYKNKEHKRNKHIDSPKRRKHKEKHKNRR</sequence>
<proteinExistence type="predicted"/>
<dbReference type="InterPro" id="IPR013083">
    <property type="entry name" value="Znf_RING/FYVE/PHD"/>
</dbReference>